<dbReference type="RefSeq" id="WP_090829562.1">
    <property type="nucleotide sequence ID" value="NZ_FOBH01000017.1"/>
</dbReference>
<sequence length="65" mass="7185">MLKIAAVLFLFFILSSLASALYYMIKDKGQGTRAVKSLTLRISLSVLLFILLMAGTYFGFIPLGH</sequence>
<evidence type="ECO:0000313" key="3">
    <source>
        <dbReference type="Proteomes" id="UP000198620"/>
    </source>
</evidence>
<reference evidence="2 3" key="1">
    <citation type="submission" date="2016-10" db="EMBL/GenBank/DDBJ databases">
        <authorList>
            <person name="de Groot N.N."/>
        </authorList>
    </citation>
    <scope>NUCLEOTIDE SEQUENCE [LARGE SCALE GENOMIC DNA]</scope>
    <source>
        <strain evidence="2 3">Nv1</strain>
    </source>
</reference>
<name>A0A1H7RI71_9PROT</name>
<dbReference type="Proteomes" id="UP000198620">
    <property type="component" value="Unassembled WGS sequence"/>
</dbReference>
<keyword evidence="1" id="KW-0812">Transmembrane</keyword>
<keyword evidence="1" id="KW-0472">Membrane</keyword>
<evidence type="ECO:0000256" key="1">
    <source>
        <dbReference type="SAM" id="Phobius"/>
    </source>
</evidence>
<protein>
    <recommendedName>
        <fullName evidence="4">Twin transmembrane helix small protein</fullName>
    </recommendedName>
</protein>
<dbReference type="NCBIfam" id="NF033233">
    <property type="entry name" value="twin_helix"/>
    <property type="match status" value="1"/>
</dbReference>
<feature type="transmembrane region" description="Helical" evidence="1">
    <location>
        <begin position="42"/>
        <end position="63"/>
    </location>
</feature>
<accession>A0A1H7RI71</accession>
<keyword evidence="1" id="KW-1133">Transmembrane helix</keyword>
<organism evidence="2 3">
    <name type="scientific">Nitrosovibrio tenuis</name>
    <dbReference type="NCBI Taxonomy" id="1233"/>
    <lineage>
        <taxon>Bacteria</taxon>
        <taxon>Pseudomonadati</taxon>
        <taxon>Pseudomonadota</taxon>
        <taxon>Betaproteobacteria</taxon>
        <taxon>Nitrosomonadales</taxon>
        <taxon>Nitrosomonadaceae</taxon>
        <taxon>Nitrosovibrio</taxon>
    </lineage>
</organism>
<dbReference type="Pfam" id="PF11137">
    <property type="entry name" value="DUF2909"/>
    <property type="match status" value="1"/>
</dbReference>
<dbReference type="EMBL" id="FOBH01000017">
    <property type="protein sequence ID" value="SEL59057.1"/>
    <property type="molecule type" value="Genomic_DNA"/>
</dbReference>
<dbReference type="STRING" id="1233.SAMN05216387_11712"/>
<keyword evidence="3" id="KW-1185">Reference proteome</keyword>
<gene>
    <name evidence="2" type="ORF">SAMN05216387_11712</name>
</gene>
<evidence type="ECO:0008006" key="4">
    <source>
        <dbReference type="Google" id="ProtNLM"/>
    </source>
</evidence>
<dbReference type="OrthoDB" id="8687573at2"/>
<dbReference type="AlphaFoldDB" id="A0A1H7RI71"/>
<evidence type="ECO:0000313" key="2">
    <source>
        <dbReference type="EMBL" id="SEL59057.1"/>
    </source>
</evidence>
<proteinExistence type="predicted"/>
<dbReference type="InterPro" id="IPR021313">
    <property type="entry name" value="DUF2909"/>
</dbReference>